<gene>
    <name evidence="2" type="ORF">EFK50_15755</name>
</gene>
<reference evidence="2 3" key="1">
    <citation type="submission" date="2018-11" db="EMBL/GenBank/DDBJ databases">
        <authorList>
            <person name="Li F."/>
        </authorList>
    </citation>
    <scope>NUCLEOTIDE SEQUENCE [LARGE SCALE GENOMIC DNA]</scope>
    <source>
        <strain evidence="2 3">Gsoil 097</strain>
    </source>
</reference>
<dbReference type="EMBL" id="RJSE01000007">
    <property type="protein sequence ID" value="RNL63159.1"/>
    <property type="molecule type" value="Genomic_DNA"/>
</dbReference>
<dbReference type="Proteomes" id="UP000267128">
    <property type="component" value="Unassembled WGS sequence"/>
</dbReference>
<keyword evidence="3" id="KW-1185">Reference proteome</keyword>
<keyword evidence="1" id="KW-0732">Signal</keyword>
<feature type="signal peptide" evidence="1">
    <location>
        <begin position="1"/>
        <end position="24"/>
    </location>
</feature>
<comment type="caution">
    <text evidence="2">The sequence shown here is derived from an EMBL/GenBank/DDBJ whole genome shotgun (WGS) entry which is preliminary data.</text>
</comment>
<evidence type="ECO:0008006" key="4">
    <source>
        <dbReference type="Google" id="ProtNLM"/>
    </source>
</evidence>
<dbReference type="AlphaFoldDB" id="A0A3N0CIK4"/>
<evidence type="ECO:0000256" key="1">
    <source>
        <dbReference type="SAM" id="SignalP"/>
    </source>
</evidence>
<proteinExistence type="predicted"/>
<dbReference type="InterPro" id="IPR036691">
    <property type="entry name" value="Endo/exonu/phosph_ase_sf"/>
</dbReference>
<organism evidence="2 3">
    <name type="scientific">Nocardioides marmoriginsengisoli</name>
    <dbReference type="NCBI Taxonomy" id="661483"/>
    <lineage>
        <taxon>Bacteria</taxon>
        <taxon>Bacillati</taxon>
        <taxon>Actinomycetota</taxon>
        <taxon>Actinomycetes</taxon>
        <taxon>Propionibacteriales</taxon>
        <taxon>Nocardioidaceae</taxon>
        <taxon>Nocardioides</taxon>
    </lineage>
</organism>
<dbReference type="SUPFAM" id="SSF56219">
    <property type="entry name" value="DNase I-like"/>
    <property type="match status" value="1"/>
</dbReference>
<dbReference type="Gene3D" id="3.60.10.10">
    <property type="entry name" value="Endonuclease/exonuclease/phosphatase"/>
    <property type="match status" value="1"/>
</dbReference>
<sequence>MRVSAAVALAVAVVVGLTAPSAEAAVAKVSGVTSVSADWYNSKLTVRWKAVRGTIYQVRWASSKAGLARAKPIAARVPRATSPTLNRCVTSYVQVRAFKGRVAGKWSTPKGLRFTNKRANPVAMTGTGITDGVTFSWPYTSFASRYRVLWNAAPFGRFPGAATYVGGGWFGQTARSATLKLPTVPKIGDKMMGVAYANPVYAQMQANNACKPTDIPHNQFIYAFPKAPDPGTGDKFRVGTYNVEANPTGARLATIADNIGDHGLQVVLLQEANAATAESVARALGSTWSKVDSILASDQQILYRNTYFDLVANNTFEVGPNPRPPNKPLVTPWARLKVKDADPAAVERSVIVSSVHFLENTAASAYSQKASTGVQARDAIAELARINRDNVPVIVGGDFRYKREPFCDEPACDIEAPPTFVRGGYYDAMAAVTKVNFKYPTNQDNHSTSVANASGVATRADYLMLKGFRGSLRYENVINRFLPGTRTTPSDHNLVLADVVLPAP</sequence>
<accession>A0A3N0CIK4</accession>
<name>A0A3N0CIK4_9ACTN</name>
<evidence type="ECO:0000313" key="3">
    <source>
        <dbReference type="Proteomes" id="UP000267128"/>
    </source>
</evidence>
<feature type="chain" id="PRO_5018031108" description="Endonuclease/exonuclease/phosphatase domain-containing protein" evidence="1">
    <location>
        <begin position="25"/>
        <end position="504"/>
    </location>
</feature>
<evidence type="ECO:0000313" key="2">
    <source>
        <dbReference type="EMBL" id="RNL63159.1"/>
    </source>
</evidence>
<protein>
    <recommendedName>
        <fullName evidence="4">Endonuclease/exonuclease/phosphatase domain-containing protein</fullName>
    </recommendedName>
</protein>